<sequence>MRLFKDSEKEELKKLVKSCLLEISKLRLELNKCRNKLKKLKNEGYEAEIRNKNLEIINLKNIIQEKDKKIKVLKEELSKKDKKLKKLEKYIEALTSKPKPGLTSFQSQIYHLLPSKKASAKELHDFVKKVGFKELKFESMLNILKALEREGYARRYETNNGTLWEKINK</sequence>
<feature type="coiled-coil region" evidence="1">
    <location>
        <begin position="9"/>
        <end position="97"/>
    </location>
</feature>
<dbReference type="Proteomes" id="UP000002315">
    <property type="component" value="Chromosome"/>
</dbReference>
<dbReference type="AlphaFoldDB" id="E3GYU0"/>
<keyword evidence="3" id="KW-1185">Reference proteome</keyword>
<dbReference type="HOGENOM" id="CLU_1387607_0_0_2"/>
<dbReference type="Gene3D" id="1.10.287.1490">
    <property type="match status" value="1"/>
</dbReference>
<accession>E3GYU0</accession>
<name>E3GYU0_METFV</name>
<keyword evidence="1" id="KW-0175">Coiled coil</keyword>
<dbReference type="STRING" id="523846.Mfer_0673"/>
<evidence type="ECO:0000313" key="3">
    <source>
        <dbReference type="Proteomes" id="UP000002315"/>
    </source>
</evidence>
<protein>
    <submittedName>
        <fullName evidence="2">Uncharacterized protein</fullName>
    </submittedName>
</protein>
<organism evidence="2 3">
    <name type="scientific">Methanothermus fervidus (strain ATCC 43054 / DSM 2088 / JCM 10308 / V24 S)</name>
    <dbReference type="NCBI Taxonomy" id="523846"/>
    <lineage>
        <taxon>Archaea</taxon>
        <taxon>Methanobacteriati</taxon>
        <taxon>Methanobacteriota</taxon>
        <taxon>Methanomada group</taxon>
        <taxon>Methanobacteria</taxon>
        <taxon>Methanobacteriales</taxon>
        <taxon>Methanothermaceae</taxon>
        <taxon>Methanothermus</taxon>
    </lineage>
</organism>
<gene>
    <name evidence="2" type="ordered locus">Mfer_0673</name>
</gene>
<reference evidence="2 3" key="1">
    <citation type="journal article" date="2010" name="Stand. Genomic Sci.">
        <title>Complete genome sequence of Methanothermus fervidus type strain (V24S).</title>
        <authorList>
            <person name="Anderson I."/>
            <person name="Djao O.D."/>
            <person name="Misra M."/>
            <person name="Chertkov O."/>
            <person name="Nolan M."/>
            <person name="Lucas S."/>
            <person name="Lapidus A."/>
            <person name="Del Rio T.G."/>
            <person name="Tice H."/>
            <person name="Cheng J.F."/>
            <person name="Tapia R."/>
            <person name="Han C."/>
            <person name="Goodwin L."/>
            <person name="Pitluck S."/>
            <person name="Liolios K."/>
            <person name="Ivanova N."/>
            <person name="Mavromatis K."/>
            <person name="Mikhailova N."/>
            <person name="Pati A."/>
            <person name="Brambilla E."/>
            <person name="Chen A."/>
            <person name="Palaniappan K."/>
            <person name="Land M."/>
            <person name="Hauser L."/>
            <person name="Chang Y.J."/>
            <person name="Jeffries C.D."/>
            <person name="Sikorski J."/>
            <person name="Spring S."/>
            <person name="Rohde M."/>
            <person name="Eichinger K."/>
            <person name="Huber H."/>
            <person name="Wirth R."/>
            <person name="Goker M."/>
            <person name="Detter J.C."/>
            <person name="Woyke T."/>
            <person name="Bristow J."/>
            <person name="Eisen J.A."/>
            <person name="Markowitz V."/>
            <person name="Hugenholtz P."/>
            <person name="Klenk H.P."/>
            <person name="Kyrpides N.C."/>
        </authorList>
    </citation>
    <scope>NUCLEOTIDE SEQUENCE [LARGE SCALE GENOMIC DNA]</scope>
    <source>
        <strain evidence="3">ATCC 43054 / DSM 2088 / JCM 10308 / V24 S</strain>
    </source>
</reference>
<dbReference type="KEGG" id="mfv:Mfer_0673"/>
<evidence type="ECO:0000256" key="1">
    <source>
        <dbReference type="SAM" id="Coils"/>
    </source>
</evidence>
<proteinExistence type="predicted"/>
<dbReference type="EMBL" id="CP002278">
    <property type="protein sequence ID" value="ADP77472.1"/>
    <property type="molecule type" value="Genomic_DNA"/>
</dbReference>
<evidence type="ECO:0000313" key="2">
    <source>
        <dbReference type="EMBL" id="ADP77472.1"/>
    </source>
</evidence>
<dbReference type="OrthoDB" id="81606at2157"/>